<dbReference type="Gene3D" id="1.10.10.10">
    <property type="entry name" value="Winged helix-like DNA-binding domain superfamily/Winged helix DNA-binding domain"/>
    <property type="match status" value="1"/>
</dbReference>
<proteinExistence type="inferred from homology"/>
<reference evidence="6" key="1">
    <citation type="submission" date="2016-10" db="EMBL/GenBank/DDBJ databases">
        <authorList>
            <person name="Varghese N."/>
            <person name="Submissions S."/>
        </authorList>
    </citation>
    <scope>NUCLEOTIDE SEQUENCE [LARGE SCALE GENOMIC DNA]</scope>
    <source>
        <strain evidence="6">DSM 22361</strain>
    </source>
</reference>
<keyword evidence="2" id="KW-0805">Transcription regulation</keyword>
<dbReference type="SUPFAM" id="SSF46785">
    <property type="entry name" value="Winged helix' DNA-binding domain"/>
    <property type="match status" value="1"/>
</dbReference>
<evidence type="ECO:0000256" key="3">
    <source>
        <dbReference type="ARBA" id="ARBA00023125"/>
    </source>
</evidence>
<dbReference type="InterPro" id="IPR036388">
    <property type="entry name" value="WH-like_DNA-bd_sf"/>
</dbReference>
<evidence type="ECO:0000256" key="2">
    <source>
        <dbReference type="ARBA" id="ARBA00023015"/>
    </source>
</evidence>
<dbReference type="Gene3D" id="1.10.4040.10">
    <property type="entry name" value="Penicillinase repressor domain"/>
    <property type="match status" value="1"/>
</dbReference>
<evidence type="ECO:0000256" key="1">
    <source>
        <dbReference type="ARBA" id="ARBA00011046"/>
    </source>
</evidence>
<evidence type="ECO:0000313" key="6">
    <source>
        <dbReference type="Proteomes" id="UP000236731"/>
    </source>
</evidence>
<name>A0A1H5ZZK3_9SPHI</name>
<evidence type="ECO:0000313" key="5">
    <source>
        <dbReference type="EMBL" id="SEG41918.1"/>
    </source>
</evidence>
<dbReference type="OrthoDB" id="279010at2"/>
<protein>
    <submittedName>
        <fullName evidence="5">Predicted transcriptional regulator</fullName>
    </submittedName>
</protein>
<keyword evidence="4" id="KW-0804">Transcription</keyword>
<comment type="similarity">
    <text evidence="1">Belongs to the BlaI transcriptional regulatory family.</text>
</comment>
<dbReference type="RefSeq" id="WP_103906698.1">
    <property type="nucleotide sequence ID" value="NZ_CP049246.1"/>
</dbReference>
<keyword evidence="6" id="KW-1185">Reference proteome</keyword>
<dbReference type="Proteomes" id="UP000236731">
    <property type="component" value="Unassembled WGS sequence"/>
</dbReference>
<sequence>MKPTDSELEILQVLWDRGDSSVREVFETLDKKDVGYTTILKLMQIMHDKGMVDRDTSARTHIYRAKLVKEEIQEKMLDKMIDAVYNGSTSRLVMQALGNERASKAELDEIKAFLKTLENE</sequence>
<dbReference type="Pfam" id="PF03965">
    <property type="entry name" value="Penicillinase_R"/>
    <property type="match status" value="1"/>
</dbReference>
<dbReference type="AlphaFoldDB" id="A0A1H5ZZK3"/>
<organism evidence="5 6">
    <name type="scientific">Sphingobacterium lactis</name>
    <dbReference type="NCBI Taxonomy" id="797291"/>
    <lineage>
        <taxon>Bacteria</taxon>
        <taxon>Pseudomonadati</taxon>
        <taxon>Bacteroidota</taxon>
        <taxon>Sphingobacteriia</taxon>
        <taxon>Sphingobacteriales</taxon>
        <taxon>Sphingobacteriaceae</taxon>
        <taxon>Sphingobacterium</taxon>
    </lineage>
</organism>
<dbReference type="InterPro" id="IPR005650">
    <property type="entry name" value="BlaI_family"/>
</dbReference>
<dbReference type="GO" id="GO:0003677">
    <property type="term" value="F:DNA binding"/>
    <property type="evidence" value="ECO:0007669"/>
    <property type="project" value="UniProtKB-KW"/>
</dbReference>
<dbReference type="PIRSF" id="PIRSF019455">
    <property type="entry name" value="CopR_AtkY"/>
    <property type="match status" value="1"/>
</dbReference>
<accession>A0A1H5ZZK3</accession>
<evidence type="ECO:0000256" key="4">
    <source>
        <dbReference type="ARBA" id="ARBA00023163"/>
    </source>
</evidence>
<dbReference type="GO" id="GO:0045892">
    <property type="term" value="P:negative regulation of DNA-templated transcription"/>
    <property type="evidence" value="ECO:0007669"/>
    <property type="project" value="InterPro"/>
</dbReference>
<gene>
    <name evidence="5" type="ORF">SAMN05421877_107262</name>
</gene>
<dbReference type="EMBL" id="FNUT01000007">
    <property type="protein sequence ID" value="SEG41918.1"/>
    <property type="molecule type" value="Genomic_DNA"/>
</dbReference>
<dbReference type="InterPro" id="IPR036390">
    <property type="entry name" value="WH_DNA-bd_sf"/>
</dbReference>
<keyword evidence="3" id="KW-0238">DNA-binding</keyword>